<name>A0A382XZI5_9ZZZZ</name>
<evidence type="ECO:0000259" key="1">
    <source>
        <dbReference type="Pfam" id="PF00248"/>
    </source>
</evidence>
<dbReference type="AlphaFoldDB" id="A0A382XZI5"/>
<organism evidence="2">
    <name type="scientific">marine metagenome</name>
    <dbReference type="NCBI Taxonomy" id="408172"/>
    <lineage>
        <taxon>unclassified sequences</taxon>
        <taxon>metagenomes</taxon>
        <taxon>ecological metagenomes</taxon>
    </lineage>
</organism>
<proteinExistence type="predicted"/>
<feature type="non-terminal residue" evidence="2">
    <location>
        <position position="190"/>
    </location>
</feature>
<dbReference type="PANTHER" id="PTHR42686:SF1">
    <property type="entry name" value="GH17980P-RELATED"/>
    <property type="match status" value="1"/>
</dbReference>
<gene>
    <name evidence="2" type="ORF">METZ01_LOCUS429280</name>
</gene>
<evidence type="ECO:0000313" key="2">
    <source>
        <dbReference type="EMBL" id="SVD76426.1"/>
    </source>
</evidence>
<dbReference type="InterPro" id="IPR036812">
    <property type="entry name" value="NAD(P)_OxRdtase_dom_sf"/>
</dbReference>
<feature type="domain" description="NADP-dependent oxidoreductase" evidence="1">
    <location>
        <begin position="23"/>
        <end position="187"/>
    </location>
</feature>
<sequence length="190" mass="21166">MADLPKRRLGQTEMQPAAVGLGGAWWHKAGREGTIAGIETALDLGINFLDTYPGQDERSWGDVLAEGGRRQRVYLQAKVSCHVRNERTSDHSAARTRSSVEASLRDFRTDYLDSVLIHGYDQPEQMQDSDIVDPLAPGNALEELLRMKEEGKIRHIGIGARSAEVHRRAIATGKIELILTYLEYNLLTQA</sequence>
<dbReference type="GO" id="GO:0005829">
    <property type="term" value="C:cytosol"/>
    <property type="evidence" value="ECO:0007669"/>
    <property type="project" value="TreeGrafter"/>
</dbReference>
<dbReference type="GO" id="GO:0016491">
    <property type="term" value="F:oxidoreductase activity"/>
    <property type="evidence" value="ECO:0007669"/>
    <property type="project" value="InterPro"/>
</dbReference>
<dbReference type="Pfam" id="PF00248">
    <property type="entry name" value="Aldo_ket_red"/>
    <property type="match status" value="1"/>
</dbReference>
<dbReference type="InterPro" id="IPR023210">
    <property type="entry name" value="NADP_OxRdtase_dom"/>
</dbReference>
<dbReference type="Gene3D" id="3.20.20.100">
    <property type="entry name" value="NADP-dependent oxidoreductase domain"/>
    <property type="match status" value="1"/>
</dbReference>
<accession>A0A382XZI5</accession>
<protein>
    <recommendedName>
        <fullName evidence="1">NADP-dependent oxidoreductase domain-containing protein</fullName>
    </recommendedName>
</protein>
<reference evidence="2" key="1">
    <citation type="submission" date="2018-05" db="EMBL/GenBank/DDBJ databases">
        <authorList>
            <person name="Lanie J.A."/>
            <person name="Ng W.-L."/>
            <person name="Kazmierczak K.M."/>
            <person name="Andrzejewski T.M."/>
            <person name="Davidsen T.M."/>
            <person name="Wayne K.J."/>
            <person name="Tettelin H."/>
            <person name="Glass J.I."/>
            <person name="Rusch D."/>
            <person name="Podicherti R."/>
            <person name="Tsui H.-C.T."/>
            <person name="Winkler M.E."/>
        </authorList>
    </citation>
    <scope>NUCLEOTIDE SEQUENCE</scope>
</reference>
<dbReference type="SUPFAM" id="SSF51430">
    <property type="entry name" value="NAD(P)-linked oxidoreductase"/>
    <property type="match status" value="1"/>
</dbReference>
<dbReference type="EMBL" id="UINC01171718">
    <property type="protein sequence ID" value="SVD76426.1"/>
    <property type="molecule type" value="Genomic_DNA"/>
</dbReference>
<dbReference type="InterPro" id="IPR020471">
    <property type="entry name" value="AKR"/>
</dbReference>
<dbReference type="PANTHER" id="PTHR42686">
    <property type="entry name" value="GH17980P-RELATED"/>
    <property type="match status" value="1"/>
</dbReference>